<accession>A0ABU8RLL3</accession>
<keyword evidence="7" id="KW-1185">Reference proteome</keyword>
<dbReference type="EMBL" id="JBBIAA010000014">
    <property type="protein sequence ID" value="MEJ5945968.1"/>
    <property type="molecule type" value="Genomic_DNA"/>
</dbReference>
<dbReference type="InterPro" id="IPR037171">
    <property type="entry name" value="NagB/RpiA_transferase-like"/>
</dbReference>
<dbReference type="PANTHER" id="PTHR34294:SF1">
    <property type="entry name" value="TRANSCRIPTIONAL REGULATOR LSRR"/>
    <property type="match status" value="1"/>
</dbReference>
<evidence type="ECO:0000256" key="1">
    <source>
        <dbReference type="ARBA" id="ARBA00010466"/>
    </source>
</evidence>
<dbReference type="Gene3D" id="1.10.10.10">
    <property type="entry name" value="Winged helix-like DNA-binding domain superfamily/Winged helix DNA-binding domain"/>
    <property type="match status" value="1"/>
</dbReference>
<evidence type="ECO:0000256" key="3">
    <source>
        <dbReference type="ARBA" id="ARBA00023125"/>
    </source>
</evidence>
<evidence type="ECO:0000313" key="6">
    <source>
        <dbReference type="EMBL" id="MEJ5945968.1"/>
    </source>
</evidence>
<dbReference type="InterPro" id="IPR051054">
    <property type="entry name" value="SorC_transcr_regulators"/>
</dbReference>
<dbReference type="Proteomes" id="UP001387100">
    <property type="component" value="Unassembled WGS sequence"/>
</dbReference>
<reference evidence="6 7" key="1">
    <citation type="journal article" date="2017" name="Int. J. Syst. Evol. Microbiol.">
        <title>Pseudokineococcus basanitobsidens sp. nov., isolated from volcanic rock.</title>
        <authorList>
            <person name="Lee D.W."/>
            <person name="Park M.Y."/>
            <person name="Kim J.J."/>
            <person name="Kim B.S."/>
        </authorList>
    </citation>
    <scope>NUCLEOTIDE SEQUENCE [LARGE SCALE GENOMIC DNA]</scope>
    <source>
        <strain evidence="6 7">DSM 103726</strain>
    </source>
</reference>
<sequence length="340" mass="35465">MREGERLPVDDDGALLSEAERDALARWDEDDLGVHMARRYYVDDASKVAIAKAFGVSRFQVARLVADARRRGAVKVEVVTPGRVDRDLCAELQQALGVPRAVVVEVEAAPGPASPAPAVARVAAATAEVLRGVLREGDVLGMTWSRAIEAMSHQLDRLPRCTVVQLAGAVHPGDGVLGSVEVVRRVAAAAGSHGRVLYAPLVVGDAATAAGLRQQDEIASALVLGDRLDVAVLSVGAWGPSRSAVFDLLDARTQQEATDAGACGEVSGRLFDADGAAVSTSLDARVVGLTAEQLVRAPQRVATSHGAYRAEATRAAVRAGFATTLVVDGDLARAVLQLPP</sequence>
<evidence type="ECO:0000313" key="7">
    <source>
        <dbReference type="Proteomes" id="UP001387100"/>
    </source>
</evidence>
<dbReference type="PANTHER" id="PTHR34294">
    <property type="entry name" value="TRANSCRIPTIONAL REGULATOR-RELATED"/>
    <property type="match status" value="1"/>
</dbReference>
<protein>
    <submittedName>
        <fullName evidence="6">Sugar-binding domain-containing protein</fullName>
    </submittedName>
</protein>
<dbReference type="InterPro" id="IPR036388">
    <property type="entry name" value="WH-like_DNA-bd_sf"/>
</dbReference>
<proteinExistence type="inferred from homology"/>
<evidence type="ECO:0000256" key="2">
    <source>
        <dbReference type="ARBA" id="ARBA00023015"/>
    </source>
</evidence>
<dbReference type="RefSeq" id="WP_339575353.1">
    <property type="nucleotide sequence ID" value="NZ_JBBIAA010000014.1"/>
</dbReference>
<comment type="caution">
    <text evidence="6">The sequence shown here is derived from an EMBL/GenBank/DDBJ whole genome shotgun (WGS) entry which is preliminary data.</text>
</comment>
<name>A0ABU8RLL3_9ACTN</name>
<dbReference type="InterPro" id="IPR007324">
    <property type="entry name" value="Sugar-bd_dom_put"/>
</dbReference>
<dbReference type="Gene3D" id="3.40.50.1360">
    <property type="match status" value="1"/>
</dbReference>
<dbReference type="Pfam" id="PF04198">
    <property type="entry name" value="Sugar-bind"/>
    <property type="match status" value="1"/>
</dbReference>
<organism evidence="6 7">
    <name type="scientific">Pseudokineococcus basanitobsidens</name>
    <dbReference type="NCBI Taxonomy" id="1926649"/>
    <lineage>
        <taxon>Bacteria</taxon>
        <taxon>Bacillati</taxon>
        <taxon>Actinomycetota</taxon>
        <taxon>Actinomycetes</taxon>
        <taxon>Kineosporiales</taxon>
        <taxon>Kineosporiaceae</taxon>
        <taxon>Pseudokineococcus</taxon>
    </lineage>
</organism>
<feature type="domain" description="Sugar-binding" evidence="5">
    <location>
        <begin position="87"/>
        <end position="336"/>
    </location>
</feature>
<dbReference type="SUPFAM" id="SSF100950">
    <property type="entry name" value="NagB/RpiA/CoA transferase-like"/>
    <property type="match status" value="1"/>
</dbReference>
<evidence type="ECO:0000256" key="4">
    <source>
        <dbReference type="ARBA" id="ARBA00023163"/>
    </source>
</evidence>
<keyword evidence="4" id="KW-0804">Transcription</keyword>
<keyword evidence="3" id="KW-0238">DNA-binding</keyword>
<comment type="similarity">
    <text evidence="1">Belongs to the SorC transcriptional regulatory family.</text>
</comment>
<keyword evidence="2" id="KW-0805">Transcription regulation</keyword>
<evidence type="ECO:0000259" key="5">
    <source>
        <dbReference type="Pfam" id="PF04198"/>
    </source>
</evidence>
<gene>
    <name evidence="6" type="ORF">WDZ17_11770</name>
</gene>